<organism evidence="1 2">
    <name type="scientific">Cutibacterium granulosum</name>
    <dbReference type="NCBI Taxonomy" id="33011"/>
    <lineage>
        <taxon>Bacteria</taxon>
        <taxon>Bacillati</taxon>
        <taxon>Actinomycetota</taxon>
        <taxon>Actinomycetes</taxon>
        <taxon>Propionibacteriales</taxon>
        <taxon>Propionibacteriaceae</taxon>
        <taxon>Cutibacterium</taxon>
    </lineage>
</organism>
<proteinExistence type="predicted"/>
<reference evidence="1 2" key="1">
    <citation type="submission" date="2017-06" db="EMBL/GenBank/DDBJ databases">
        <authorList>
            <consortium name="Pathogen Informatics"/>
        </authorList>
    </citation>
    <scope>NUCLEOTIDE SEQUENCE [LARGE SCALE GENOMIC DNA]</scope>
    <source>
        <strain evidence="1 2">NCTC11865</strain>
    </source>
</reference>
<protein>
    <submittedName>
        <fullName evidence="1">Uncharacterized protein</fullName>
    </submittedName>
</protein>
<gene>
    <name evidence="1" type="ORF">SAMEA4412665_01062</name>
</gene>
<dbReference type="Proteomes" id="UP000215332">
    <property type="component" value="Chromosome 1"/>
</dbReference>
<evidence type="ECO:0000313" key="1">
    <source>
        <dbReference type="EMBL" id="SNV34091.1"/>
    </source>
</evidence>
<dbReference type="AlphaFoldDB" id="A0A239WHU2"/>
<dbReference type="EMBL" id="LT906441">
    <property type="protein sequence ID" value="SNV34091.1"/>
    <property type="molecule type" value="Genomic_DNA"/>
</dbReference>
<dbReference type="KEGG" id="cgrn:4412665_01062"/>
<name>A0A239WHU2_9ACTN</name>
<accession>A0A239WHU2</accession>
<evidence type="ECO:0000313" key="2">
    <source>
        <dbReference type="Proteomes" id="UP000215332"/>
    </source>
</evidence>
<dbReference type="RefSeq" id="WP_021105398.1">
    <property type="nucleotide sequence ID" value="NZ_LT906441.1"/>
</dbReference>
<sequence length="130" mass="14575">MAGKFKAAKRAVGAAAAFIPVAQRAWDTLNENDRAAKALHTGVDGIRRWAMSRTRTGQLTLTAKAIRQYARQSRDPRASQWIAKADEIDRLVPVLDRQNGAQRRKTLDQLRRSADQVLDEVAHHTNFTDV</sequence>